<comment type="cofactor">
    <cofactor evidence="1">
        <name>a metal cation</name>
        <dbReference type="ChEBI" id="CHEBI:25213"/>
    </cofactor>
</comment>
<evidence type="ECO:0000256" key="7">
    <source>
        <dbReference type="ARBA" id="ARBA00007952"/>
    </source>
</evidence>
<evidence type="ECO:0000313" key="30">
    <source>
        <dbReference type="Proteomes" id="UP000808337"/>
    </source>
</evidence>
<dbReference type="Gene3D" id="3.40.1160.10">
    <property type="entry name" value="Acetylglutamate kinase-like"/>
    <property type="match status" value="1"/>
</dbReference>
<keyword evidence="10" id="KW-0028">Amino-acid biosynthesis</keyword>
<dbReference type="InterPro" id="IPR011147">
    <property type="entry name" value="Bifunc_Aspkin/hSer_DH"/>
</dbReference>
<keyword evidence="16" id="KW-0067">ATP-binding</keyword>
<evidence type="ECO:0000256" key="23">
    <source>
        <dbReference type="ARBA" id="ARBA00023268"/>
    </source>
</evidence>
<evidence type="ECO:0000256" key="27">
    <source>
        <dbReference type="ARBA" id="ARBA00049031"/>
    </source>
</evidence>
<keyword evidence="13" id="KW-0479">Metal-binding</keyword>
<comment type="catalytic activity">
    <reaction evidence="25">
        <text>L-aspartate + ATP = 4-phospho-L-aspartate + ADP</text>
        <dbReference type="Rhea" id="RHEA:23776"/>
        <dbReference type="ChEBI" id="CHEBI:29991"/>
        <dbReference type="ChEBI" id="CHEBI:30616"/>
        <dbReference type="ChEBI" id="CHEBI:57535"/>
        <dbReference type="ChEBI" id="CHEBI:456216"/>
        <dbReference type="EC" id="2.7.2.4"/>
    </reaction>
    <physiologicalReaction direction="left-to-right" evidence="25">
        <dbReference type="Rhea" id="RHEA:23777"/>
    </physiologicalReaction>
</comment>
<dbReference type="SUPFAM" id="SSF55347">
    <property type="entry name" value="Glyceraldehyde-3-phosphate dehydrogenase-like, C-terminal domain"/>
    <property type="match status" value="1"/>
</dbReference>
<dbReference type="GO" id="GO:0004072">
    <property type="term" value="F:aspartate kinase activity"/>
    <property type="evidence" value="ECO:0007669"/>
    <property type="project" value="UniProtKB-EC"/>
</dbReference>
<dbReference type="GO" id="GO:0009089">
    <property type="term" value="P:lysine biosynthetic process via diaminopimelate"/>
    <property type="evidence" value="ECO:0007669"/>
    <property type="project" value="UniProtKB-ARBA"/>
</dbReference>
<dbReference type="InterPro" id="IPR005106">
    <property type="entry name" value="Asp/hSer_DH_NAD-bd"/>
</dbReference>
<dbReference type="EMBL" id="JADKGY010000001">
    <property type="protein sequence ID" value="MBK9981306.1"/>
    <property type="molecule type" value="Genomic_DNA"/>
</dbReference>
<comment type="similarity">
    <text evidence="8">In the N-terminal section; belongs to the aspartokinase family.</text>
</comment>
<comment type="subunit">
    <text evidence="9">Homotetramer.</text>
</comment>
<dbReference type="GO" id="GO:0009088">
    <property type="term" value="P:threonine biosynthetic process"/>
    <property type="evidence" value="ECO:0007669"/>
    <property type="project" value="UniProtKB-KW"/>
</dbReference>
<keyword evidence="23" id="KW-0511">Multifunctional enzyme</keyword>
<reference evidence="29 30" key="1">
    <citation type="submission" date="2020-10" db="EMBL/GenBank/DDBJ databases">
        <title>Connecting structure to function with the recovery of over 1000 high-quality activated sludge metagenome-assembled genomes encoding full-length rRNA genes using long-read sequencing.</title>
        <authorList>
            <person name="Singleton C.M."/>
            <person name="Petriglieri F."/>
            <person name="Kristensen J.M."/>
            <person name="Kirkegaard R.H."/>
            <person name="Michaelsen T.Y."/>
            <person name="Andersen M.H."/>
            <person name="Karst S.M."/>
            <person name="Dueholm M.S."/>
            <person name="Nielsen P.H."/>
            <person name="Albertsen M."/>
        </authorList>
    </citation>
    <scope>NUCLEOTIDE SEQUENCE [LARGE SCALE GENOMIC DNA]</scope>
    <source>
        <strain evidence="29">Ribe_18-Q3-R11-54_MAXAC.273</strain>
    </source>
</reference>
<dbReference type="PANTHER" id="PTHR43070">
    <property type="match status" value="1"/>
</dbReference>
<evidence type="ECO:0000256" key="20">
    <source>
        <dbReference type="ARBA" id="ARBA00023053"/>
    </source>
</evidence>
<evidence type="ECO:0000313" key="29">
    <source>
        <dbReference type="EMBL" id="MBK9981306.1"/>
    </source>
</evidence>
<evidence type="ECO:0000256" key="25">
    <source>
        <dbReference type="ARBA" id="ARBA00048561"/>
    </source>
</evidence>
<evidence type="ECO:0000256" key="21">
    <source>
        <dbReference type="ARBA" id="ARBA00023154"/>
    </source>
</evidence>
<evidence type="ECO:0000256" key="6">
    <source>
        <dbReference type="ARBA" id="ARBA00005139"/>
    </source>
</evidence>
<dbReference type="SUPFAM" id="SSF53633">
    <property type="entry name" value="Carbamate kinase-like"/>
    <property type="match status" value="1"/>
</dbReference>
<keyword evidence="22" id="KW-0486">Methionine biosynthesis</keyword>
<evidence type="ECO:0000256" key="11">
    <source>
        <dbReference type="ARBA" id="ARBA00022679"/>
    </source>
</evidence>
<keyword evidence="12" id="KW-0791">Threonine biosynthesis</keyword>
<accession>A0A9D7SSQ2</accession>
<dbReference type="Gene3D" id="3.30.360.10">
    <property type="entry name" value="Dihydrodipicolinate Reductase, domain 2"/>
    <property type="match status" value="1"/>
</dbReference>
<comment type="pathway">
    <text evidence="5">Amino-acid biosynthesis; L-methionine biosynthesis via de novo pathway; L-homoserine from L-aspartate: step 3/3.</text>
</comment>
<dbReference type="InterPro" id="IPR001048">
    <property type="entry name" value="Asp/Glu/Uridylate_kinase"/>
</dbReference>
<keyword evidence="19" id="KW-0520">NAD</keyword>
<comment type="caution">
    <text evidence="29">The sequence shown here is derived from an EMBL/GenBank/DDBJ whole genome shotgun (WGS) entry which is preliminary data.</text>
</comment>
<comment type="pathway">
    <text evidence="2">Amino-acid biosynthesis; L-lysine biosynthesis via DAP pathway; (S)-tetrahydrodipicolinate from L-aspartate: step 1/4.</text>
</comment>
<dbReference type="InterPro" id="IPR018042">
    <property type="entry name" value="Aspartate_kinase_CS"/>
</dbReference>
<dbReference type="AlphaFoldDB" id="A0A9D7SSQ2"/>
<dbReference type="EC" id="2.7.2.4" evidence="29"/>
<dbReference type="PROSITE" id="PS00324">
    <property type="entry name" value="ASPARTOKINASE"/>
    <property type="match status" value="1"/>
</dbReference>
<feature type="domain" description="ACT" evidence="28">
    <location>
        <begin position="327"/>
        <end position="396"/>
    </location>
</feature>
<dbReference type="InterPro" id="IPR001342">
    <property type="entry name" value="HDH_cat"/>
</dbReference>
<dbReference type="PROSITE" id="PS51671">
    <property type="entry name" value="ACT"/>
    <property type="match status" value="2"/>
</dbReference>
<dbReference type="CDD" id="cd04922">
    <property type="entry name" value="ACT_AKi-HSDH-ThrA_2"/>
    <property type="match status" value="1"/>
</dbReference>
<dbReference type="SUPFAM" id="SSF51735">
    <property type="entry name" value="NAD(P)-binding Rossmann-fold domains"/>
    <property type="match status" value="1"/>
</dbReference>
<dbReference type="SUPFAM" id="SSF55021">
    <property type="entry name" value="ACT-like"/>
    <property type="match status" value="2"/>
</dbReference>
<dbReference type="InterPro" id="IPR045865">
    <property type="entry name" value="ACT-like_dom_sf"/>
</dbReference>
<dbReference type="GO" id="GO:0004412">
    <property type="term" value="F:homoserine dehydrogenase activity"/>
    <property type="evidence" value="ECO:0007669"/>
    <property type="project" value="UniProtKB-EC"/>
</dbReference>
<comment type="catalytic activity">
    <reaction evidence="26">
        <text>L-homoserine + NADP(+) = L-aspartate 4-semialdehyde + NADPH + H(+)</text>
        <dbReference type="Rhea" id="RHEA:15761"/>
        <dbReference type="ChEBI" id="CHEBI:15378"/>
        <dbReference type="ChEBI" id="CHEBI:57476"/>
        <dbReference type="ChEBI" id="CHEBI:57783"/>
        <dbReference type="ChEBI" id="CHEBI:58349"/>
        <dbReference type="ChEBI" id="CHEBI:537519"/>
        <dbReference type="EC" id="1.1.1.3"/>
    </reaction>
    <physiologicalReaction direction="right-to-left" evidence="26">
        <dbReference type="Rhea" id="RHEA:15763"/>
    </physiologicalReaction>
</comment>
<keyword evidence="20" id="KW-0915">Sodium</keyword>
<keyword evidence="14" id="KW-0547">Nucleotide-binding</keyword>
<dbReference type="Pfam" id="PF00742">
    <property type="entry name" value="Homoserine_dh"/>
    <property type="match status" value="1"/>
</dbReference>
<evidence type="ECO:0000259" key="28">
    <source>
        <dbReference type="PROSITE" id="PS51671"/>
    </source>
</evidence>
<evidence type="ECO:0000256" key="16">
    <source>
        <dbReference type="ARBA" id="ARBA00022840"/>
    </source>
</evidence>
<dbReference type="CDD" id="cd04921">
    <property type="entry name" value="ACT_AKi-HSDH-ThrA-like_1"/>
    <property type="match status" value="1"/>
</dbReference>
<dbReference type="GO" id="GO:0050661">
    <property type="term" value="F:NADP binding"/>
    <property type="evidence" value="ECO:0007669"/>
    <property type="project" value="InterPro"/>
</dbReference>
<proteinExistence type="inferred from homology"/>
<keyword evidence="17" id="KW-0521">NADP</keyword>
<evidence type="ECO:0000256" key="10">
    <source>
        <dbReference type="ARBA" id="ARBA00022605"/>
    </source>
</evidence>
<evidence type="ECO:0000256" key="12">
    <source>
        <dbReference type="ARBA" id="ARBA00022697"/>
    </source>
</evidence>
<protein>
    <submittedName>
        <fullName evidence="29">Bifunctional aspartate kinase/homoserine dehydrogenase I</fullName>
        <ecNumber evidence="29">1.1.1.3</ecNumber>
        <ecNumber evidence="29">2.7.2.4</ecNumber>
    </submittedName>
</protein>
<dbReference type="Gene3D" id="3.30.2130.10">
    <property type="entry name" value="VC0802-like"/>
    <property type="match status" value="1"/>
</dbReference>
<gene>
    <name evidence="29" type="primary">thrA</name>
    <name evidence="29" type="ORF">IPP15_02585</name>
</gene>
<dbReference type="FunFam" id="3.30.360.10:FF:000006">
    <property type="entry name" value="Bifunctional aspartokinase/homoserine dehydrogenase"/>
    <property type="match status" value="1"/>
</dbReference>
<dbReference type="Pfam" id="PF22468">
    <property type="entry name" value="ACT_9"/>
    <property type="match status" value="2"/>
</dbReference>
<evidence type="ECO:0000256" key="5">
    <source>
        <dbReference type="ARBA" id="ARBA00005062"/>
    </source>
</evidence>
<dbReference type="InterPro" id="IPR049638">
    <property type="entry name" value="AK-HD"/>
</dbReference>
<dbReference type="InterPro" id="IPR019811">
    <property type="entry name" value="HDH_CS"/>
</dbReference>
<dbReference type="Pfam" id="PF03447">
    <property type="entry name" value="NAD_binding_3"/>
    <property type="match status" value="1"/>
</dbReference>
<evidence type="ECO:0000256" key="22">
    <source>
        <dbReference type="ARBA" id="ARBA00023167"/>
    </source>
</evidence>
<dbReference type="GO" id="GO:0009086">
    <property type="term" value="P:methionine biosynthetic process"/>
    <property type="evidence" value="ECO:0007669"/>
    <property type="project" value="UniProtKB-KW"/>
</dbReference>
<feature type="domain" description="ACT" evidence="28">
    <location>
        <begin position="408"/>
        <end position="483"/>
    </location>
</feature>
<comment type="pathway">
    <text evidence="6">Amino-acid biosynthesis; L-threonine biosynthesis; L-threonine from L-aspartate: step 1/5.</text>
</comment>
<keyword evidence="15 29" id="KW-0418">Kinase</keyword>
<dbReference type="InterPro" id="IPR054352">
    <property type="entry name" value="ACT_Aspartokinase"/>
</dbReference>
<comment type="catalytic activity">
    <reaction evidence="27">
        <text>L-homoserine + NAD(+) = L-aspartate 4-semialdehyde + NADH + H(+)</text>
        <dbReference type="Rhea" id="RHEA:15757"/>
        <dbReference type="ChEBI" id="CHEBI:15378"/>
        <dbReference type="ChEBI" id="CHEBI:57476"/>
        <dbReference type="ChEBI" id="CHEBI:57540"/>
        <dbReference type="ChEBI" id="CHEBI:57945"/>
        <dbReference type="ChEBI" id="CHEBI:537519"/>
        <dbReference type="EC" id="1.1.1.3"/>
    </reaction>
    <physiologicalReaction direction="right-to-left" evidence="27">
        <dbReference type="Rhea" id="RHEA:15759"/>
    </physiologicalReaction>
</comment>
<dbReference type="GO" id="GO:0005524">
    <property type="term" value="F:ATP binding"/>
    <property type="evidence" value="ECO:0007669"/>
    <property type="project" value="UniProtKB-KW"/>
</dbReference>
<dbReference type="InterPro" id="IPR002912">
    <property type="entry name" value="ACT_dom"/>
</dbReference>
<dbReference type="EC" id="1.1.1.3" evidence="29"/>
<evidence type="ECO:0000256" key="26">
    <source>
        <dbReference type="ARBA" id="ARBA00048841"/>
    </source>
</evidence>
<evidence type="ECO:0000256" key="18">
    <source>
        <dbReference type="ARBA" id="ARBA00023002"/>
    </source>
</evidence>
<dbReference type="Gene3D" id="3.40.50.720">
    <property type="entry name" value="NAD(P)-binding Rossmann-like Domain"/>
    <property type="match status" value="1"/>
</dbReference>
<keyword evidence="18 29" id="KW-0560">Oxidoreductase</keyword>
<dbReference type="InterPro" id="IPR036393">
    <property type="entry name" value="AceGlu_kinase-like_sf"/>
</dbReference>
<dbReference type="GO" id="GO:0046872">
    <property type="term" value="F:metal ion binding"/>
    <property type="evidence" value="ECO:0007669"/>
    <property type="project" value="UniProtKB-KW"/>
</dbReference>
<comment type="pathway">
    <text evidence="3">Amino-acid biosynthesis; L-methionine biosynthesis via de novo pathway; L-homoserine from L-aspartate: step 1/3.</text>
</comment>
<comment type="pathway">
    <text evidence="4">Amino-acid biosynthesis; L-threonine biosynthesis; L-threonine from L-aspartate: step 3/5.</text>
</comment>
<evidence type="ECO:0000256" key="3">
    <source>
        <dbReference type="ARBA" id="ARBA00004986"/>
    </source>
</evidence>
<comment type="function">
    <text evidence="24">Bifunctional aspartate kinase and homoserine dehydrogenase that catalyzes the first and the third steps toward the synthesis of lysine, methionine and threonine from aspartate.</text>
</comment>
<evidence type="ECO:0000256" key="1">
    <source>
        <dbReference type="ARBA" id="ARBA00001920"/>
    </source>
</evidence>
<evidence type="ECO:0000256" key="8">
    <source>
        <dbReference type="ARBA" id="ARBA00010046"/>
    </source>
</evidence>
<name>A0A9D7SSQ2_9BACT</name>
<dbReference type="NCBIfam" id="TIGR00657">
    <property type="entry name" value="asp_kinases"/>
    <property type="match status" value="1"/>
</dbReference>
<keyword evidence="11 29" id="KW-0808">Transferase</keyword>
<dbReference type="GO" id="GO:0009090">
    <property type="term" value="P:homoserine biosynthetic process"/>
    <property type="evidence" value="ECO:0007669"/>
    <property type="project" value="UniProtKB-ARBA"/>
</dbReference>
<evidence type="ECO:0000256" key="13">
    <source>
        <dbReference type="ARBA" id="ARBA00022723"/>
    </source>
</evidence>
<evidence type="ECO:0000256" key="9">
    <source>
        <dbReference type="ARBA" id="ARBA00011881"/>
    </source>
</evidence>
<comment type="similarity">
    <text evidence="7">In the C-terminal section; belongs to the homoserine dehydrogenase family.</text>
</comment>
<dbReference type="CDD" id="cd04243">
    <property type="entry name" value="AAK_AK-HSDH-like"/>
    <property type="match status" value="1"/>
</dbReference>
<dbReference type="FunFam" id="3.30.2130.10:FF:000001">
    <property type="entry name" value="Bifunctional aspartokinase/homoserine dehydrogenase"/>
    <property type="match status" value="1"/>
</dbReference>
<evidence type="ECO:0000256" key="15">
    <source>
        <dbReference type="ARBA" id="ARBA00022777"/>
    </source>
</evidence>
<dbReference type="PIRSF" id="PIRSF000727">
    <property type="entry name" value="ThrA"/>
    <property type="match status" value="1"/>
</dbReference>
<evidence type="ECO:0000256" key="4">
    <source>
        <dbReference type="ARBA" id="ARBA00005056"/>
    </source>
</evidence>
<evidence type="ECO:0000256" key="19">
    <source>
        <dbReference type="ARBA" id="ARBA00023027"/>
    </source>
</evidence>
<dbReference type="NCBIfam" id="NF006959">
    <property type="entry name" value="PRK09436.1"/>
    <property type="match status" value="1"/>
</dbReference>
<dbReference type="PANTHER" id="PTHR43070:SF3">
    <property type="entry name" value="HOMOSERINE DEHYDROGENASE"/>
    <property type="match status" value="1"/>
</dbReference>
<dbReference type="Pfam" id="PF00696">
    <property type="entry name" value="AA_kinase"/>
    <property type="match status" value="1"/>
</dbReference>
<evidence type="ECO:0000256" key="24">
    <source>
        <dbReference type="ARBA" id="ARBA00044938"/>
    </source>
</evidence>
<dbReference type="PROSITE" id="PS01042">
    <property type="entry name" value="HOMOSER_DHGENASE"/>
    <property type="match status" value="1"/>
</dbReference>
<organism evidence="29 30">
    <name type="scientific">Candidatus Opimibacter skivensis</name>
    <dbReference type="NCBI Taxonomy" id="2982028"/>
    <lineage>
        <taxon>Bacteria</taxon>
        <taxon>Pseudomonadati</taxon>
        <taxon>Bacteroidota</taxon>
        <taxon>Saprospiria</taxon>
        <taxon>Saprospirales</taxon>
        <taxon>Saprospiraceae</taxon>
        <taxon>Candidatus Opimibacter</taxon>
    </lineage>
</organism>
<dbReference type="InterPro" id="IPR036291">
    <property type="entry name" value="NAD(P)-bd_dom_sf"/>
</dbReference>
<evidence type="ECO:0000256" key="17">
    <source>
        <dbReference type="ARBA" id="ARBA00022857"/>
    </source>
</evidence>
<dbReference type="Proteomes" id="UP000808337">
    <property type="component" value="Unassembled WGS sequence"/>
</dbReference>
<evidence type="ECO:0000256" key="2">
    <source>
        <dbReference type="ARBA" id="ARBA00004766"/>
    </source>
</evidence>
<evidence type="ECO:0000256" key="14">
    <source>
        <dbReference type="ARBA" id="ARBA00022741"/>
    </source>
</evidence>
<dbReference type="InterPro" id="IPR001341">
    <property type="entry name" value="Asp_kinase"/>
</dbReference>
<keyword evidence="21" id="KW-0457">Lysine biosynthesis</keyword>
<sequence>MNQKPEAKRIVMKFGGTSVGNAERIHQLVEIVRRRSHEGPLVVVVSAMSGITNLLEEACTKAANKNEAYHSTLDTIIRRHEECIASFPFSAAMSAELINQIREPLNRLGIICRGLSLVGDLTMKTKAHIMSFGELLSSRIIRAAMESDGLNAELIDSRELIVTDNQFLSARVDFEETNKRIRKYIDPSKKIYIAPGYVSRSDTGESTTLGRGGSDYTAAIFAGALDASRLEIWTDVNGMLSADPRLVRETITIPTMSYEEAMELSYFGAKVIYPPTIQPAMTRQIPIVILNSFDPDHPGTTISDHPDQSSHFVKGLTCIQDIVLVTLTGSGMIGVPGVAQRLFQALSEANINILFITQSSSEHTICFAINRQDDSIAKKAMEKTYAFEINLGKIDPIHMEYDLALVAVVGDGMRERAGIAGKLFSLLGENGINIRAIAQGSTERNISFVVNQHNVTKTLNVLHEGFFLSKYKTVHLYLMGTGNVGATLIEQIAVGQKAFKEAGSLDLKVCGIANSKHIYLDPLGIDLKDWRTTLKEHGKVLSLSDLKNEIKQFNLRNSILVDVTASEHVSKIYDDLLASSVHVVTANKIAASSPYPVYKRLKELSAQHNVKFLNETNVGAGLPIIKTIRDLVLTGDHIHRIQAVLSGSLNYIFDRIGSDGCLFSVAVTEAREKGYTEPNPALDLSGVDVMRKLLILSREAGLKLEMEDIKNKSFLPLGTLDANGWEELLDNLKKLDVQFEKERKELSASDKRWRYMASLDNGVVSTGLEEIDSTHPAYHLKGTDNIILMWTDRYANRPMVIAGAGAGPEVTASGVLADVISISNV</sequence>